<protein>
    <submittedName>
        <fullName evidence="1">Uncharacterized protein</fullName>
    </submittedName>
</protein>
<organism evidence="1">
    <name type="scientific">uncultured Pleomorphomonas sp</name>
    <dbReference type="NCBI Taxonomy" id="442121"/>
    <lineage>
        <taxon>Bacteria</taxon>
        <taxon>Pseudomonadati</taxon>
        <taxon>Pseudomonadota</taxon>
        <taxon>Alphaproteobacteria</taxon>
        <taxon>Hyphomicrobiales</taxon>
        <taxon>Pleomorphomonadaceae</taxon>
        <taxon>Pleomorphomonas</taxon>
        <taxon>environmental samples</taxon>
    </lineage>
</organism>
<dbReference type="AlphaFoldDB" id="A0A212L3C3"/>
<reference evidence="1" key="1">
    <citation type="submission" date="2016-08" db="EMBL/GenBank/DDBJ databases">
        <authorList>
            <person name="Seilhamer J.J."/>
        </authorList>
    </citation>
    <scope>NUCLEOTIDE SEQUENCE</scope>
    <source>
        <strain evidence="1">86</strain>
    </source>
</reference>
<sequence>MEKYCDPDNEGRLYNIAHFILI</sequence>
<proteinExistence type="predicted"/>
<name>A0A212L3C3_9HYPH</name>
<gene>
    <name evidence="1" type="ORF">KL86PLE_100445</name>
</gene>
<evidence type="ECO:0000313" key="1">
    <source>
        <dbReference type="EMBL" id="SCM72054.1"/>
    </source>
</evidence>
<accession>A0A212L3C3</accession>
<dbReference type="EMBL" id="FMJD01000002">
    <property type="protein sequence ID" value="SCM72054.1"/>
    <property type="molecule type" value="Genomic_DNA"/>
</dbReference>